<dbReference type="AlphaFoldDB" id="A0A9E2BJJ7"/>
<dbReference type="Pfam" id="PF04326">
    <property type="entry name" value="SLFN_AlbA_2"/>
    <property type="match status" value="1"/>
</dbReference>
<dbReference type="Proteomes" id="UP000811545">
    <property type="component" value="Unassembled WGS sequence"/>
</dbReference>
<sequence>MDKLELQERILKGENLHTELKESLPDNETLAKSIVCFANTDGGQLIIGISNSGDTVGVGDSDEAVRRIDDVAFNRCEPPISILPETVGMDGEIVLIINIPKGEQRPYRTRSGLYYIRSGNRCRQASWQEVRRLYQTSESIYYDETPISRASLTTLDIEYVKDFLEKYLGISPPESLIENYLKNLKIVTNDKKPTLAGTLFFGKDPQQLIPFAKIIAAYIHGKDISIPPSDRKDLEGKIPDMLENSLKFLRLYLREEHRIKSFEPESYPEIPEEVLREAIVNAVAHRDYTINASIRLFIFEDRIEIRTPGKLPNTVTIENMKVSIHVPRNPVIYNLLNKMGMVTDVGSGVPRIIRIIKEKLNKEIELNSTEAEFILSIPRM</sequence>
<protein>
    <recommendedName>
        <fullName evidence="1">Schlafen AlbA-2 domain-containing protein</fullName>
    </recommendedName>
</protein>
<dbReference type="Gene3D" id="3.30.950.30">
    <property type="entry name" value="Schlafen, AAA domain"/>
    <property type="match status" value="1"/>
</dbReference>
<proteinExistence type="predicted"/>
<feature type="domain" description="Schlafen AlbA-2" evidence="1">
    <location>
        <begin position="14"/>
        <end position="125"/>
    </location>
</feature>
<evidence type="ECO:0000313" key="2">
    <source>
        <dbReference type="EMBL" id="MBT9145645.1"/>
    </source>
</evidence>
<evidence type="ECO:0000313" key="3">
    <source>
        <dbReference type="Proteomes" id="UP000811545"/>
    </source>
</evidence>
<dbReference type="Pfam" id="PF13749">
    <property type="entry name" value="HATPase_c_4"/>
    <property type="match status" value="1"/>
</dbReference>
<dbReference type="Gene3D" id="3.30.565.60">
    <property type="match status" value="1"/>
</dbReference>
<dbReference type="InterPro" id="IPR007421">
    <property type="entry name" value="Schlafen_AlbA_2_dom"/>
</dbReference>
<name>A0A9E2BJJ7_PSYF1</name>
<accession>A0A9E2BJJ7</accession>
<dbReference type="EMBL" id="QLTW01000135">
    <property type="protein sequence ID" value="MBT9145645.1"/>
    <property type="molecule type" value="Genomic_DNA"/>
</dbReference>
<gene>
    <name evidence="2" type="ORF">DDT42_01520</name>
</gene>
<dbReference type="InterPro" id="IPR038475">
    <property type="entry name" value="RecG_C_sf"/>
</dbReference>
<dbReference type="PANTHER" id="PTHR30595:SF6">
    <property type="entry name" value="SCHLAFEN ALBA-2 DOMAIN-CONTAINING PROTEIN"/>
    <property type="match status" value="1"/>
</dbReference>
<organism evidence="2 3">
    <name type="scientific">Psychracetigena formicireducens</name>
    <dbReference type="NCBI Taxonomy" id="2986056"/>
    <lineage>
        <taxon>Bacteria</taxon>
        <taxon>Bacillati</taxon>
        <taxon>Candidatus Lithacetigenota</taxon>
        <taxon>Candidatus Psychracetigena</taxon>
    </lineage>
</organism>
<evidence type="ECO:0000259" key="1">
    <source>
        <dbReference type="Pfam" id="PF04326"/>
    </source>
</evidence>
<dbReference type="InterPro" id="IPR038461">
    <property type="entry name" value="Schlafen_AlbA_2_dom_sf"/>
</dbReference>
<comment type="caution">
    <text evidence="2">The sequence shown here is derived from an EMBL/GenBank/DDBJ whole genome shotgun (WGS) entry which is preliminary data.</text>
</comment>
<reference evidence="2 3" key="1">
    <citation type="journal article" date="2021" name="bioRxiv">
        <title>Unique metabolic strategies in Hadean analogues reveal hints for primordial physiology.</title>
        <authorList>
            <person name="Nobu M.K."/>
            <person name="Nakai R."/>
            <person name="Tamazawa S."/>
            <person name="Mori H."/>
            <person name="Toyoda A."/>
            <person name="Ijiri A."/>
            <person name="Suzuki S."/>
            <person name="Kurokawa K."/>
            <person name="Kamagata Y."/>
            <person name="Tamaki H."/>
        </authorList>
    </citation>
    <scope>NUCLEOTIDE SEQUENCE [LARGE SCALE GENOMIC DNA]</scope>
    <source>
        <strain evidence="2">BS525</strain>
    </source>
</reference>
<dbReference type="PANTHER" id="PTHR30595">
    <property type="entry name" value="GLPR-RELATED TRANSCRIPTIONAL REPRESSOR"/>
    <property type="match status" value="1"/>
</dbReference>